<dbReference type="InterPro" id="IPR052638">
    <property type="entry name" value="PiggyBac_TE-derived"/>
</dbReference>
<organism evidence="1 2">
    <name type="scientific">Ignelater luminosus</name>
    <name type="common">Cucubano</name>
    <name type="synonym">Pyrophorus luminosus</name>
    <dbReference type="NCBI Taxonomy" id="2038154"/>
    <lineage>
        <taxon>Eukaryota</taxon>
        <taxon>Metazoa</taxon>
        <taxon>Ecdysozoa</taxon>
        <taxon>Arthropoda</taxon>
        <taxon>Hexapoda</taxon>
        <taxon>Insecta</taxon>
        <taxon>Pterygota</taxon>
        <taxon>Neoptera</taxon>
        <taxon>Endopterygota</taxon>
        <taxon>Coleoptera</taxon>
        <taxon>Polyphaga</taxon>
        <taxon>Elateriformia</taxon>
        <taxon>Elateroidea</taxon>
        <taxon>Elateridae</taxon>
        <taxon>Agrypninae</taxon>
        <taxon>Pyrophorini</taxon>
        <taxon>Ignelater</taxon>
    </lineage>
</organism>
<dbReference type="EMBL" id="VTPC01008312">
    <property type="protein sequence ID" value="KAF2892979.1"/>
    <property type="molecule type" value="Genomic_DNA"/>
</dbReference>
<keyword evidence="2" id="KW-1185">Reference proteome</keyword>
<protein>
    <recommendedName>
        <fullName evidence="3">PiggyBac transposable element-derived protein domain-containing protein</fullName>
    </recommendedName>
</protein>
<reference evidence="1" key="1">
    <citation type="submission" date="2019-08" db="EMBL/GenBank/DDBJ databases">
        <title>The genome of the North American firefly Photinus pyralis.</title>
        <authorList>
            <consortium name="Photinus pyralis genome working group"/>
            <person name="Fallon T.R."/>
            <person name="Sander Lower S.E."/>
            <person name="Weng J.-K."/>
        </authorList>
    </citation>
    <scope>NUCLEOTIDE SEQUENCE</scope>
    <source>
        <strain evidence="1">TRF0915ILg1</strain>
        <tissue evidence="1">Whole body</tissue>
    </source>
</reference>
<dbReference type="GO" id="GO:0043565">
    <property type="term" value="F:sequence-specific DNA binding"/>
    <property type="evidence" value="ECO:0007669"/>
    <property type="project" value="TreeGrafter"/>
</dbReference>
<evidence type="ECO:0000313" key="1">
    <source>
        <dbReference type="EMBL" id="KAF2892979.1"/>
    </source>
</evidence>
<accession>A0A8K0GB43</accession>
<comment type="caution">
    <text evidence="1">The sequence shown here is derived from an EMBL/GenBank/DDBJ whole genome shotgun (WGS) entry which is preliminary data.</text>
</comment>
<sequence length="289" mass="32428">MVYAEDEESVTDNFITPLDPHELTDDYPSVKKEGPVGESINELPNQSHKRLINKTPSRRKGTHLQSFYRKKYSMDQGDTSAVYLFELFFSDLVCSLLEEETRRYELAENCPGPKITVEELKCFSAILVTRKLVAEDPEKERSFGKTATPFAVMIESLPKPKLSYKFYVNNLVSSSPLYDLLKQNRYGVTGTFLDNRIPKSCPLKLKGKVKKSSRGTYDIRWIDNSGVIATQAVSVGTVSQAAQIKWIKILADTELQSGVKSGVGVSSHGGNGETNCQKTYITEFQEEET</sequence>
<name>A0A8K0GB43_IGNLU</name>
<evidence type="ECO:0000313" key="2">
    <source>
        <dbReference type="Proteomes" id="UP000801492"/>
    </source>
</evidence>
<dbReference type="AlphaFoldDB" id="A0A8K0GB43"/>
<dbReference type="PANTHER" id="PTHR47055">
    <property type="entry name" value="DDE_TNP_1_7 DOMAIN-CONTAINING PROTEIN"/>
    <property type="match status" value="1"/>
</dbReference>
<proteinExistence type="predicted"/>
<evidence type="ECO:0008006" key="3">
    <source>
        <dbReference type="Google" id="ProtNLM"/>
    </source>
</evidence>
<dbReference type="Proteomes" id="UP000801492">
    <property type="component" value="Unassembled WGS sequence"/>
</dbReference>
<gene>
    <name evidence="1" type="ORF">ILUMI_13194</name>
</gene>
<dbReference type="PANTHER" id="PTHR47055:SF3">
    <property type="entry name" value="PHORBOL-ESTER_DAG-TYPE DOMAIN-CONTAINING PROTEIN"/>
    <property type="match status" value="1"/>
</dbReference>